<dbReference type="Pfam" id="PF01926">
    <property type="entry name" value="MMR_HSR1"/>
    <property type="match status" value="1"/>
</dbReference>
<keyword evidence="2" id="KW-0342">GTP-binding</keyword>
<dbReference type="InterPro" id="IPR027417">
    <property type="entry name" value="P-loop_NTPase"/>
</dbReference>
<dbReference type="InterPro" id="IPR006073">
    <property type="entry name" value="GTP-bd"/>
</dbReference>
<dbReference type="EMBL" id="JADCNL010000001">
    <property type="protein sequence ID" value="KAG0496878.1"/>
    <property type="molecule type" value="Genomic_DNA"/>
</dbReference>
<sequence>MAVVGSFMRRLGSTIRDIGWSKGLGGWHSPRMAAAERAILERVPMVDLLVEVRDARIPLASAFEPVRHLFHYDKHVIVLNKVDLADSSLTEEHHICLAVNSHNHNSIKQLLNVVKKKAKDLKVGKINDTATILLVGIPNVGKSAIANSLHLLGRIDALEKGKLKHATVSPVPGETTDIRGYKIASHPNIYVFDTPGVLPAEIADEESGSKLALTGAINDSLIGEYNLARLLLAVLSSSNVYKCWEKFSTDDRMPSNLRRRRQFSSDHTQDFIVWDVRQTLLKIISSFQLHSEKEEEMEGLIECEFNALCEAFRISILSEDRYNVVASKLLNLYRTGRLGRYTLDPIPEILVFHSHQEHEDG</sequence>
<dbReference type="SUPFAM" id="SSF52540">
    <property type="entry name" value="P-loop containing nucleoside triphosphate hydrolases"/>
    <property type="match status" value="1"/>
</dbReference>
<dbReference type="Gene3D" id="3.40.50.300">
    <property type="entry name" value="P-loop containing nucleotide triphosphate hydrolases"/>
    <property type="match status" value="1"/>
</dbReference>
<protein>
    <recommendedName>
        <fullName evidence="3">G domain-containing protein</fullName>
    </recommendedName>
</protein>
<evidence type="ECO:0000256" key="2">
    <source>
        <dbReference type="ARBA" id="ARBA00023134"/>
    </source>
</evidence>
<keyword evidence="1" id="KW-0547">Nucleotide-binding</keyword>
<evidence type="ECO:0000259" key="3">
    <source>
        <dbReference type="Pfam" id="PF01926"/>
    </source>
</evidence>
<proteinExistence type="predicted"/>
<dbReference type="Proteomes" id="UP000636800">
    <property type="component" value="Chromosome 1"/>
</dbReference>
<keyword evidence="5" id="KW-1185">Reference proteome</keyword>
<organism evidence="4 5">
    <name type="scientific">Vanilla planifolia</name>
    <name type="common">Vanilla</name>
    <dbReference type="NCBI Taxonomy" id="51239"/>
    <lineage>
        <taxon>Eukaryota</taxon>
        <taxon>Viridiplantae</taxon>
        <taxon>Streptophyta</taxon>
        <taxon>Embryophyta</taxon>
        <taxon>Tracheophyta</taxon>
        <taxon>Spermatophyta</taxon>
        <taxon>Magnoliopsida</taxon>
        <taxon>Liliopsida</taxon>
        <taxon>Asparagales</taxon>
        <taxon>Orchidaceae</taxon>
        <taxon>Vanilloideae</taxon>
        <taxon>Vanilleae</taxon>
        <taxon>Vanilla</taxon>
    </lineage>
</organism>
<dbReference type="OrthoDB" id="1904536at2759"/>
<dbReference type="GO" id="GO:0032543">
    <property type="term" value="P:mitochondrial translation"/>
    <property type="evidence" value="ECO:0007669"/>
    <property type="project" value="TreeGrafter"/>
</dbReference>
<reference evidence="4 5" key="1">
    <citation type="journal article" date="2020" name="Nat. Food">
        <title>A phased Vanilla planifolia genome enables genetic improvement of flavour and production.</title>
        <authorList>
            <person name="Hasing T."/>
            <person name="Tang H."/>
            <person name="Brym M."/>
            <person name="Khazi F."/>
            <person name="Huang T."/>
            <person name="Chambers A.H."/>
        </authorList>
    </citation>
    <scope>NUCLEOTIDE SEQUENCE [LARGE SCALE GENOMIC DNA]</scope>
    <source>
        <tissue evidence="4">Leaf</tissue>
    </source>
</reference>
<dbReference type="AlphaFoldDB" id="A0A835S3N6"/>
<dbReference type="PANTHER" id="PTHR45782">
    <property type="entry name" value="MITOCHONDRIAL RIBOSOME-ASSOCIATED GTPASE 1"/>
    <property type="match status" value="1"/>
</dbReference>
<gene>
    <name evidence="4" type="ORF">HPP92_001569</name>
</gene>
<accession>A0A835S3N6</accession>
<evidence type="ECO:0000313" key="5">
    <source>
        <dbReference type="Proteomes" id="UP000636800"/>
    </source>
</evidence>
<comment type="caution">
    <text evidence="4">The sequence shown here is derived from an EMBL/GenBank/DDBJ whole genome shotgun (WGS) entry which is preliminary data.</text>
</comment>
<dbReference type="PANTHER" id="PTHR45782:SF1">
    <property type="entry name" value="DAR GTPASE 2, MITOCHONDRIAL"/>
    <property type="match status" value="1"/>
</dbReference>
<feature type="domain" description="G" evidence="3">
    <location>
        <begin position="132"/>
        <end position="210"/>
    </location>
</feature>
<name>A0A835S3N6_VANPL</name>
<evidence type="ECO:0000256" key="1">
    <source>
        <dbReference type="ARBA" id="ARBA00022741"/>
    </source>
</evidence>
<evidence type="ECO:0000313" key="4">
    <source>
        <dbReference type="EMBL" id="KAG0496878.1"/>
    </source>
</evidence>
<dbReference type="GO" id="GO:0005739">
    <property type="term" value="C:mitochondrion"/>
    <property type="evidence" value="ECO:0007669"/>
    <property type="project" value="TreeGrafter"/>
</dbReference>
<dbReference type="GO" id="GO:0005525">
    <property type="term" value="F:GTP binding"/>
    <property type="evidence" value="ECO:0007669"/>
    <property type="project" value="UniProtKB-KW"/>
</dbReference>
<dbReference type="GO" id="GO:0003924">
    <property type="term" value="F:GTPase activity"/>
    <property type="evidence" value="ECO:0007669"/>
    <property type="project" value="TreeGrafter"/>
</dbReference>